<dbReference type="Pfam" id="PF11887">
    <property type="entry name" value="Mce4_CUP1"/>
    <property type="match status" value="1"/>
</dbReference>
<accession>A0ABU5Y1D1</accession>
<comment type="caution">
    <text evidence="3">The sequence shown here is derived from an EMBL/GenBank/DDBJ whole genome shotgun (WGS) entry which is preliminary data.</text>
</comment>
<evidence type="ECO:0000313" key="3">
    <source>
        <dbReference type="EMBL" id="MEB3034051.1"/>
    </source>
</evidence>
<dbReference type="PANTHER" id="PTHR33371:SF17">
    <property type="entry name" value="MCE-FAMILY PROTEIN MCE1B"/>
    <property type="match status" value="1"/>
</dbReference>
<gene>
    <name evidence="3" type="ORF">KV113_21165</name>
</gene>
<feature type="domain" description="Mammalian cell entry C-terminal" evidence="2">
    <location>
        <begin position="128"/>
        <end position="223"/>
    </location>
</feature>
<evidence type="ECO:0000313" key="4">
    <source>
        <dbReference type="Proteomes" id="UP001298593"/>
    </source>
</evidence>
<proteinExistence type="predicted"/>
<dbReference type="Proteomes" id="UP001298593">
    <property type="component" value="Unassembled WGS sequence"/>
</dbReference>
<keyword evidence="4" id="KW-1185">Reference proteome</keyword>
<protein>
    <submittedName>
        <fullName evidence="3">MlaD family protein</fullName>
    </submittedName>
</protein>
<feature type="domain" description="Mce/MlaD" evidence="1">
    <location>
        <begin position="38"/>
        <end position="114"/>
    </location>
</feature>
<evidence type="ECO:0000259" key="2">
    <source>
        <dbReference type="Pfam" id="PF11887"/>
    </source>
</evidence>
<dbReference type="InterPro" id="IPR003399">
    <property type="entry name" value="Mce/MlaD"/>
</dbReference>
<sequence length="335" mass="36318">MRRPLASLWRLVIAAAVSTVLLIVIADVVRQPVAVSTHSYHAEFTDASGLHEGADVRVNGVRVGKVNLLRLTRSAKRSVAAVGFTMDKRFSIVRESRLAIRFQALTGLRYIDVVNPAEDGDVPDRIMTIPTSMTQPSFDITVLFNGLQPILATLSPDEINTFTDNVSAFLAGDGGGLGPMVDSIRKLTALVSDREQVIATIVRNLSVLANATRDRSGYLIEFLGLIKKVLESGMTVLDEFRKSQMYGPEFVGQALRLLDGAGIKPGIDIDNAFDKAFTNVYDNIEVLKRVPVIWENIGPPPLAGTAAPCSQGRAELPLPIDVLLNGQKVVLCNQS</sequence>
<organism evidence="3 4">
    <name type="scientific">[Mycobacterium] nativiensis</name>
    <dbReference type="NCBI Taxonomy" id="2855503"/>
    <lineage>
        <taxon>Bacteria</taxon>
        <taxon>Bacillati</taxon>
        <taxon>Actinomycetota</taxon>
        <taxon>Actinomycetes</taxon>
        <taxon>Mycobacteriales</taxon>
        <taxon>Mycobacteriaceae</taxon>
        <taxon>Mycolicibacter</taxon>
    </lineage>
</organism>
<dbReference type="InterPro" id="IPR024516">
    <property type="entry name" value="Mce_C"/>
</dbReference>
<name>A0ABU5Y1D1_9MYCO</name>
<dbReference type="InterPro" id="IPR052336">
    <property type="entry name" value="MlaD_Phospholipid_Transporter"/>
</dbReference>
<evidence type="ECO:0000259" key="1">
    <source>
        <dbReference type="Pfam" id="PF02470"/>
    </source>
</evidence>
<dbReference type="PANTHER" id="PTHR33371">
    <property type="entry name" value="INTERMEMBRANE PHOSPHOLIPID TRANSPORT SYSTEM BINDING PROTEIN MLAD-RELATED"/>
    <property type="match status" value="1"/>
</dbReference>
<dbReference type="RefSeq" id="WP_224972916.1">
    <property type="nucleotide sequence ID" value="NZ_JAYJJU010000025.1"/>
</dbReference>
<reference evidence="3 4" key="1">
    <citation type="submission" date="2023-12" db="EMBL/GenBank/DDBJ databases">
        <title>Description of new species of Mycobacterium terrae complex isolated from sewage at the Sao Paulo Zoological Park Foundation in Brazil.</title>
        <authorList>
            <person name="Romagnoli C.L."/>
            <person name="Conceicao E.C."/>
            <person name="Machado E."/>
            <person name="Barreto L.B.P.F."/>
            <person name="Sharma A."/>
            <person name="Silva N.M."/>
            <person name="Marques L.E."/>
            <person name="Juliana M.A."/>
            <person name="Lourenco M.C.S."/>
            <person name="Digiampietri L.A."/>
            <person name="Suffys P.N."/>
            <person name="Viana-Niero C."/>
        </authorList>
    </citation>
    <scope>NUCLEOTIDE SEQUENCE [LARGE SCALE GENOMIC DNA]</scope>
    <source>
        <strain evidence="3 4">MYC340</strain>
    </source>
</reference>
<dbReference type="Pfam" id="PF02470">
    <property type="entry name" value="MlaD"/>
    <property type="match status" value="1"/>
</dbReference>
<dbReference type="EMBL" id="JAYJJU010000025">
    <property type="protein sequence ID" value="MEB3034051.1"/>
    <property type="molecule type" value="Genomic_DNA"/>
</dbReference>